<sequence length="107" mass="12726">MAEYSIGEMEERTGLKAHVLRYWEEAVPFIRPRKDGQGRRFYGDRDLELVLRLKHLVQNRKFTLEGAGERLLEELTDPAFLDRRREISEIRQQLEAVLGIARKWKDD</sequence>
<dbReference type="PANTHER" id="PTHR30204">
    <property type="entry name" value="REDOX-CYCLING DRUG-SENSING TRANSCRIPTIONAL ACTIVATOR SOXR"/>
    <property type="match status" value="1"/>
</dbReference>
<dbReference type="PANTHER" id="PTHR30204:SF15">
    <property type="entry name" value="BLL5018 PROTEIN"/>
    <property type="match status" value="1"/>
</dbReference>
<proteinExistence type="predicted"/>
<dbReference type="GO" id="GO:0003677">
    <property type="term" value="F:DNA binding"/>
    <property type="evidence" value="ECO:0007669"/>
    <property type="project" value="UniProtKB-KW"/>
</dbReference>
<protein>
    <submittedName>
        <fullName evidence="3">MerR family transcriptional regulator</fullName>
    </submittedName>
</protein>
<evidence type="ECO:0000259" key="2">
    <source>
        <dbReference type="PROSITE" id="PS50937"/>
    </source>
</evidence>
<name>A0AAE3JMJ8_9SPIR</name>
<dbReference type="SUPFAM" id="SSF46955">
    <property type="entry name" value="Putative DNA-binding domain"/>
    <property type="match status" value="1"/>
</dbReference>
<dbReference type="InterPro" id="IPR000551">
    <property type="entry name" value="MerR-type_HTH_dom"/>
</dbReference>
<dbReference type="Proteomes" id="UP001198163">
    <property type="component" value="Unassembled WGS sequence"/>
</dbReference>
<evidence type="ECO:0000313" key="3">
    <source>
        <dbReference type="EMBL" id="MCD1655784.1"/>
    </source>
</evidence>
<keyword evidence="4" id="KW-1185">Reference proteome</keyword>
<dbReference type="RefSeq" id="WP_269062471.1">
    <property type="nucleotide sequence ID" value="NZ_JAINWA010000003.1"/>
</dbReference>
<dbReference type="SMART" id="SM00422">
    <property type="entry name" value="HTH_MERR"/>
    <property type="match status" value="1"/>
</dbReference>
<dbReference type="Pfam" id="PF13411">
    <property type="entry name" value="MerR_1"/>
    <property type="match status" value="1"/>
</dbReference>
<dbReference type="GO" id="GO:0003700">
    <property type="term" value="F:DNA-binding transcription factor activity"/>
    <property type="evidence" value="ECO:0007669"/>
    <property type="project" value="InterPro"/>
</dbReference>
<dbReference type="PROSITE" id="PS50937">
    <property type="entry name" value="HTH_MERR_2"/>
    <property type="match status" value="1"/>
</dbReference>
<evidence type="ECO:0000313" key="4">
    <source>
        <dbReference type="Proteomes" id="UP001198163"/>
    </source>
</evidence>
<reference evidence="3" key="1">
    <citation type="submission" date="2021-08" db="EMBL/GenBank/DDBJ databases">
        <title>Comparative analyses of Brucepasteria parasyntrophica and Teretinema zuelzerae.</title>
        <authorList>
            <person name="Song Y."/>
            <person name="Brune A."/>
        </authorList>
    </citation>
    <scope>NUCLEOTIDE SEQUENCE</scope>
    <source>
        <strain evidence="3">DSM 1903</strain>
    </source>
</reference>
<accession>A0AAE3JMJ8</accession>
<dbReference type="InterPro" id="IPR047057">
    <property type="entry name" value="MerR_fam"/>
</dbReference>
<gene>
    <name evidence="3" type="ORF">K7J14_13890</name>
</gene>
<dbReference type="InterPro" id="IPR009061">
    <property type="entry name" value="DNA-bd_dom_put_sf"/>
</dbReference>
<organism evidence="3 4">
    <name type="scientific">Teretinema zuelzerae</name>
    <dbReference type="NCBI Taxonomy" id="156"/>
    <lineage>
        <taxon>Bacteria</taxon>
        <taxon>Pseudomonadati</taxon>
        <taxon>Spirochaetota</taxon>
        <taxon>Spirochaetia</taxon>
        <taxon>Spirochaetales</taxon>
        <taxon>Treponemataceae</taxon>
        <taxon>Teretinema</taxon>
    </lineage>
</organism>
<evidence type="ECO:0000256" key="1">
    <source>
        <dbReference type="ARBA" id="ARBA00023125"/>
    </source>
</evidence>
<comment type="caution">
    <text evidence="3">The sequence shown here is derived from an EMBL/GenBank/DDBJ whole genome shotgun (WGS) entry which is preliminary data.</text>
</comment>
<dbReference type="Gene3D" id="1.10.1660.10">
    <property type="match status" value="1"/>
</dbReference>
<feature type="domain" description="HTH merR-type" evidence="2">
    <location>
        <begin position="3"/>
        <end position="73"/>
    </location>
</feature>
<dbReference type="AlphaFoldDB" id="A0AAE3JMJ8"/>
<dbReference type="EMBL" id="JAINWA010000003">
    <property type="protein sequence ID" value="MCD1655784.1"/>
    <property type="molecule type" value="Genomic_DNA"/>
</dbReference>
<keyword evidence="1" id="KW-0238">DNA-binding</keyword>